<dbReference type="InterPro" id="IPR030676">
    <property type="entry name" value="CitT-rel"/>
</dbReference>
<feature type="transmembrane region" description="Helical" evidence="6">
    <location>
        <begin position="290"/>
        <end position="308"/>
    </location>
</feature>
<dbReference type="OrthoDB" id="3170849at2"/>
<dbReference type="Proteomes" id="UP000224974">
    <property type="component" value="Unassembled WGS sequence"/>
</dbReference>
<feature type="transmembrane region" description="Helical" evidence="6">
    <location>
        <begin position="6"/>
        <end position="23"/>
    </location>
</feature>
<feature type="transmembrane region" description="Helical" evidence="6">
    <location>
        <begin position="267"/>
        <end position="284"/>
    </location>
</feature>
<keyword evidence="5 6" id="KW-0472">Membrane</keyword>
<dbReference type="AlphaFoldDB" id="A0A2C6DK14"/>
<evidence type="ECO:0000256" key="3">
    <source>
        <dbReference type="ARBA" id="ARBA00022692"/>
    </source>
</evidence>
<dbReference type="PIRSF" id="PIRSF002457">
    <property type="entry name" value="DASS"/>
    <property type="match status" value="1"/>
</dbReference>
<feature type="transmembrane region" description="Helical" evidence="6">
    <location>
        <begin position="77"/>
        <end position="97"/>
    </location>
</feature>
<dbReference type="EMBL" id="PDDX01000001">
    <property type="protein sequence ID" value="PHI28672.1"/>
    <property type="molecule type" value="Genomic_DNA"/>
</dbReference>
<dbReference type="NCBIfam" id="TIGR00785">
    <property type="entry name" value="dass"/>
    <property type="match status" value="1"/>
</dbReference>
<feature type="transmembrane region" description="Helical" evidence="6">
    <location>
        <begin position="175"/>
        <end position="193"/>
    </location>
</feature>
<comment type="caution">
    <text evidence="7">The sequence shown here is derived from an EMBL/GenBank/DDBJ whole genome shotgun (WGS) entry which is preliminary data.</text>
</comment>
<evidence type="ECO:0000256" key="1">
    <source>
        <dbReference type="ARBA" id="ARBA00004141"/>
    </source>
</evidence>
<dbReference type="GO" id="GO:0016020">
    <property type="term" value="C:membrane"/>
    <property type="evidence" value="ECO:0007669"/>
    <property type="project" value="UniProtKB-SubCell"/>
</dbReference>
<keyword evidence="4 6" id="KW-1133">Transmembrane helix</keyword>
<evidence type="ECO:0000313" key="8">
    <source>
        <dbReference type="Proteomes" id="UP000224974"/>
    </source>
</evidence>
<keyword evidence="3 6" id="KW-0812">Transmembrane</keyword>
<feature type="transmembrane region" description="Helical" evidence="6">
    <location>
        <begin position="441"/>
        <end position="461"/>
    </location>
</feature>
<feature type="transmembrane region" description="Helical" evidence="6">
    <location>
        <begin position="35"/>
        <end position="65"/>
    </location>
</feature>
<evidence type="ECO:0000313" key="7">
    <source>
        <dbReference type="EMBL" id="PHI28672.1"/>
    </source>
</evidence>
<proteinExistence type="inferred from homology"/>
<feature type="transmembrane region" description="Helical" evidence="6">
    <location>
        <begin position="381"/>
        <end position="401"/>
    </location>
</feature>
<evidence type="ECO:0000256" key="5">
    <source>
        <dbReference type="ARBA" id="ARBA00023136"/>
    </source>
</evidence>
<dbReference type="RefSeq" id="WP_029095534.1">
    <property type="nucleotide sequence ID" value="NZ_PDDX01000001.1"/>
</dbReference>
<organism evidence="7 8">
    <name type="scientific">Budvicia aquatica</name>
    <dbReference type="NCBI Taxonomy" id="82979"/>
    <lineage>
        <taxon>Bacteria</taxon>
        <taxon>Pseudomonadati</taxon>
        <taxon>Pseudomonadota</taxon>
        <taxon>Gammaproteobacteria</taxon>
        <taxon>Enterobacterales</taxon>
        <taxon>Budviciaceae</taxon>
        <taxon>Budvicia</taxon>
    </lineage>
</organism>
<dbReference type="InterPro" id="IPR001898">
    <property type="entry name" value="SLC13A/DASS"/>
</dbReference>
<comment type="subcellular location">
    <subcellularLocation>
        <location evidence="1">Membrane</location>
        <topology evidence="1">Multi-pass membrane protein</topology>
    </subcellularLocation>
</comment>
<protein>
    <submittedName>
        <fullName evidence="7">Anion permease</fullName>
    </submittedName>
</protein>
<dbReference type="PANTHER" id="PTHR42826">
    <property type="entry name" value="DICARBOXYLATE TRANSPORTER 2.1, CHLOROPLASTIC"/>
    <property type="match status" value="1"/>
</dbReference>
<dbReference type="STRING" id="1111728.GCA_000427805_03439"/>
<sequence>MSNNITKGLATILIGMIIWFIPVPDGLTPQAWHLFALMVAIIIGFILQPVPVGAVAFIGITVIVLTETLKLSETLSGFSSGAIWLIVSAFLFARGFIKTGLGRRIAYLILRAIGDSTLKVGYALALSDLILAPATPSSAARAGGIIFPIARSLASALDSEPGPTGRKAGAYFLQVIYQTEAVVCAMFLTAMAGNPMIVELAAKTIGVEITWGTWALAACVPGIIAFITIPWLMYIVYPPELKKIPQAKIIADTELKKMGAISFHEKVLAAVFFVALILWCTSGWNGLNATTVAMVAVSCLLITQVLTWDNVVKETGAWDTLIWMGSLVGLAGQLSVTGFIPWFADAASHSMSGFSWISTLLLLVVIYMYSHYAFASLTAHISAMYAAFIAVAVAAGAPPYLVALSLAFTANICLPITHYSGAPGPIYYGAGYVDLGTWWKLGFLFSVVNLIIWIGVGSMWWKVLGFW</sequence>
<name>A0A2C6DK14_9GAMM</name>
<evidence type="ECO:0000256" key="4">
    <source>
        <dbReference type="ARBA" id="ARBA00022989"/>
    </source>
</evidence>
<comment type="similarity">
    <text evidence="2">Belongs to the SLC13A/DASS transporter (TC 2.A.47) family. DIT1 subfamily.</text>
</comment>
<dbReference type="Pfam" id="PF00939">
    <property type="entry name" value="Na_sulph_symp"/>
    <property type="match status" value="1"/>
</dbReference>
<accession>A0A2C6DK14</accession>
<dbReference type="GO" id="GO:0022857">
    <property type="term" value="F:transmembrane transporter activity"/>
    <property type="evidence" value="ECO:0007669"/>
    <property type="project" value="InterPro"/>
</dbReference>
<evidence type="ECO:0000256" key="2">
    <source>
        <dbReference type="ARBA" id="ARBA00007349"/>
    </source>
</evidence>
<feature type="transmembrane region" description="Helical" evidence="6">
    <location>
        <begin position="213"/>
        <end position="237"/>
    </location>
</feature>
<gene>
    <name evidence="7" type="ORF">CRN84_04720</name>
</gene>
<evidence type="ECO:0000256" key="6">
    <source>
        <dbReference type="SAM" id="Phobius"/>
    </source>
</evidence>
<reference evidence="8" key="1">
    <citation type="submission" date="2017-09" db="EMBL/GenBank/DDBJ databases">
        <title>FDA dAtabase for Regulatory Grade micrObial Sequences (FDA-ARGOS): Supporting development and validation of Infectious Disease Dx tests.</title>
        <authorList>
            <person name="Minogue T."/>
            <person name="Wolcott M."/>
            <person name="Wasieloski L."/>
            <person name="Aguilar W."/>
            <person name="Moore D."/>
            <person name="Tallon L."/>
            <person name="Sadzewicz L."/>
            <person name="Ott S."/>
            <person name="Zhao X."/>
            <person name="Nagaraj S."/>
            <person name="Vavikolanu K."/>
            <person name="Aluvathingal J."/>
            <person name="Nadendla S."/>
            <person name="Sichtig H."/>
        </authorList>
    </citation>
    <scope>NUCLEOTIDE SEQUENCE [LARGE SCALE GENOMIC DNA]</scope>
    <source>
        <strain evidence="8">FDAARGOS_387</strain>
    </source>
</reference>
<keyword evidence="8" id="KW-1185">Reference proteome</keyword>
<feature type="transmembrane region" description="Helical" evidence="6">
    <location>
        <begin position="350"/>
        <end position="369"/>
    </location>
</feature>
<feature type="transmembrane region" description="Helical" evidence="6">
    <location>
        <begin position="320"/>
        <end position="344"/>
    </location>
</feature>